<feature type="region of interest" description="Disordered" evidence="1">
    <location>
        <begin position="1"/>
        <end position="22"/>
    </location>
</feature>
<dbReference type="AlphaFoldDB" id="A0A8C5IF22"/>
<keyword evidence="2" id="KW-1133">Transmembrane helix</keyword>
<reference evidence="3" key="1">
    <citation type="submission" date="2025-08" db="UniProtKB">
        <authorList>
            <consortium name="Ensembl"/>
        </authorList>
    </citation>
    <scope>IDENTIFICATION</scope>
</reference>
<reference evidence="3" key="2">
    <citation type="submission" date="2025-09" db="UniProtKB">
        <authorList>
            <consortium name="Ensembl"/>
        </authorList>
    </citation>
    <scope>IDENTIFICATION</scope>
</reference>
<keyword evidence="2" id="KW-0472">Membrane</keyword>
<protein>
    <submittedName>
        <fullName evidence="3">Uncharacterized protein</fullName>
    </submittedName>
</protein>
<evidence type="ECO:0000313" key="4">
    <source>
        <dbReference type="Proteomes" id="UP000694408"/>
    </source>
</evidence>
<feature type="transmembrane region" description="Helical" evidence="2">
    <location>
        <begin position="80"/>
        <end position="99"/>
    </location>
</feature>
<keyword evidence="4" id="KW-1185">Reference proteome</keyword>
<sequence length="101" mass="10973">FSGSTKVRSKPMSSTAPPSSGSVSQIITSVLTAHRAKAANSTTSISTWHCTTHTNPQQGGMSHCVSLHCKVNLIFRMCHLFSCLMLTVLWLCKFSVLIFNS</sequence>
<name>A0A8C5IF22_JUNHY</name>
<organism evidence="3 4">
    <name type="scientific">Junco hyemalis</name>
    <name type="common">Dark-eyed junco</name>
    <dbReference type="NCBI Taxonomy" id="40217"/>
    <lineage>
        <taxon>Eukaryota</taxon>
        <taxon>Metazoa</taxon>
        <taxon>Chordata</taxon>
        <taxon>Craniata</taxon>
        <taxon>Vertebrata</taxon>
        <taxon>Euteleostomi</taxon>
        <taxon>Archelosauria</taxon>
        <taxon>Archosauria</taxon>
        <taxon>Dinosauria</taxon>
        <taxon>Saurischia</taxon>
        <taxon>Theropoda</taxon>
        <taxon>Coelurosauria</taxon>
        <taxon>Aves</taxon>
        <taxon>Neognathae</taxon>
        <taxon>Neoaves</taxon>
        <taxon>Telluraves</taxon>
        <taxon>Australaves</taxon>
        <taxon>Passeriformes</taxon>
        <taxon>Passerellidae</taxon>
        <taxon>Junco</taxon>
    </lineage>
</organism>
<dbReference type="Ensembl" id="ENSJHYT00000004021.1">
    <property type="protein sequence ID" value="ENSJHYP00000003267.1"/>
    <property type="gene ID" value="ENSJHYG00000002698.1"/>
</dbReference>
<proteinExistence type="predicted"/>
<evidence type="ECO:0000256" key="1">
    <source>
        <dbReference type="SAM" id="MobiDB-lite"/>
    </source>
</evidence>
<evidence type="ECO:0000256" key="2">
    <source>
        <dbReference type="SAM" id="Phobius"/>
    </source>
</evidence>
<accession>A0A8C5IF22</accession>
<dbReference type="Proteomes" id="UP000694408">
    <property type="component" value="Unplaced"/>
</dbReference>
<feature type="compositionally biased region" description="Low complexity" evidence="1">
    <location>
        <begin position="11"/>
        <end position="22"/>
    </location>
</feature>
<keyword evidence="2" id="KW-0812">Transmembrane</keyword>
<evidence type="ECO:0000313" key="3">
    <source>
        <dbReference type="Ensembl" id="ENSJHYP00000003267.1"/>
    </source>
</evidence>